<gene>
    <name evidence="5" type="primary">LOC100214214</name>
</gene>
<dbReference type="Proteomes" id="UP001652625">
    <property type="component" value="Chromosome 03"/>
</dbReference>
<keyword evidence="3" id="KW-0812">Transmembrane</keyword>
<dbReference type="InterPro" id="IPR036291">
    <property type="entry name" value="NAD(P)-bd_dom_sf"/>
</dbReference>
<dbReference type="CDD" id="cd05356">
    <property type="entry name" value="17beta-HSD1_like_SDR_c"/>
    <property type="match status" value="1"/>
</dbReference>
<dbReference type="PIRSF" id="PIRSF000126">
    <property type="entry name" value="11-beta-HSD1"/>
    <property type="match status" value="1"/>
</dbReference>
<keyword evidence="4" id="KW-1185">Reference proteome</keyword>
<dbReference type="PANTHER" id="PTHR43899">
    <property type="entry name" value="RH59310P"/>
    <property type="match status" value="1"/>
</dbReference>
<evidence type="ECO:0000256" key="1">
    <source>
        <dbReference type="ARBA" id="ARBA00006484"/>
    </source>
</evidence>
<dbReference type="InterPro" id="IPR051019">
    <property type="entry name" value="VLCFA-Steroid_DH"/>
</dbReference>
<dbReference type="PANTHER" id="PTHR43899:SF13">
    <property type="entry name" value="RH59310P"/>
    <property type="match status" value="1"/>
</dbReference>
<comment type="similarity">
    <text evidence="1">Belongs to the short-chain dehydrogenases/reductases (SDR) family.</text>
</comment>
<organism evidence="4 5">
    <name type="scientific">Hydra vulgaris</name>
    <name type="common">Hydra</name>
    <name type="synonym">Hydra attenuata</name>
    <dbReference type="NCBI Taxonomy" id="6087"/>
    <lineage>
        <taxon>Eukaryota</taxon>
        <taxon>Metazoa</taxon>
        <taxon>Cnidaria</taxon>
        <taxon>Hydrozoa</taxon>
        <taxon>Hydroidolina</taxon>
        <taxon>Anthoathecata</taxon>
        <taxon>Aplanulata</taxon>
        <taxon>Hydridae</taxon>
        <taxon>Hydra</taxon>
    </lineage>
</organism>
<evidence type="ECO:0000256" key="2">
    <source>
        <dbReference type="ARBA" id="ARBA00023002"/>
    </source>
</evidence>
<keyword evidence="3" id="KW-1133">Transmembrane helix</keyword>
<name>A0ABM4BK44_HYDVU</name>
<reference evidence="5" key="1">
    <citation type="submission" date="2025-08" db="UniProtKB">
        <authorList>
            <consortium name="RefSeq"/>
        </authorList>
    </citation>
    <scope>IDENTIFICATION</scope>
</reference>
<evidence type="ECO:0000256" key="3">
    <source>
        <dbReference type="SAM" id="Phobius"/>
    </source>
</evidence>
<dbReference type="PRINTS" id="PR00081">
    <property type="entry name" value="GDHRDH"/>
</dbReference>
<keyword evidence="2" id="KW-0560">Oxidoreductase</keyword>
<dbReference type="InterPro" id="IPR002347">
    <property type="entry name" value="SDR_fam"/>
</dbReference>
<proteinExistence type="inferred from homology"/>
<protein>
    <submittedName>
        <fullName evidence="5">Very-long-chain 3-oxoacyl-CoA reductase</fullName>
    </submittedName>
</protein>
<dbReference type="SUPFAM" id="SSF51735">
    <property type="entry name" value="NAD(P)-binding Rossmann-fold domains"/>
    <property type="match status" value="1"/>
</dbReference>
<dbReference type="Pfam" id="PF00106">
    <property type="entry name" value="adh_short"/>
    <property type="match status" value="1"/>
</dbReference>
<dbReference type="GeneID" id="100214214"/>
<feature type="transmembrane region" description="Helical" evidence="3">
    <location>
        <begin position="26"/>
        <end position="49"/>
    </location>
</feature>
<accession>A0ABM4BK44</accession>
<sequence>MIAEFMHIIGFKECLVWFGLVTLLYYLYHTVCFTWMILYCYLLPALGFYKDLKKYGKWAVVTGATDGIGKYYALQLAEAGLNVVLISRTESKLNALAQEIRSLYGVLTKVIVYDFRNPNGYNTMKEELSSMDIGILINNVGISYENSLFLPYHECDLNKNIDVLYANVFSDVHMTHMILKGMNERSRGIVVHISSASIYIESPESSFYIPTKSFMTKFVKNLQLNASCVEQQLVVPLYVSTNLSQKKPSFFVPTSENYVKQSLRTIGLAKVTHGCLVHEFQAILMMFVPQCYITYIIKKSHYKQE</sequence>
<evidence type="ECO:0000313" key="4">
    <source>
        <dbReference type="Proteomes" id="UP001652625"/>
    </source>
</evidence>
<keyword evidence="3" id="KW-0472">Membrane</keyword>
<dbReference type="Gene3D" id="3.40.50.720">
    <property type="entry name" value="NAD(P)-binding Rossmann-like Domain"/>
    <property type="match status" value="1"/>
</dbReference>
<dbReference type="RefSeq" id="XP_065649391.1">
    <property type="nucleotide sequence ID" value="XM_065793319.1"/>
</dbReference>
<evidence type="ECO:0000313" key="5">
    <source>
        <dbReference type="RefSeq" id="XP_065649391.1"/>
    </source>
</evidence>